<protein>
    <recommendedName>
        <fullName evidence="4">ABC transporter permease</fullName>
    </recommendedName>
</protein>
<evidence type="ECO:0000313" key="3">
    <source>
        <dbReference type="Proteomes" id="UP000242972"/>
    </source>
</evidence>
<evidence type="ECO:0008006" key="4">
    <source>
        <dbReference type="Google" id="ProtNLM"/>
    </source>
</evidence>
<sequence length="263" mass="28790">MKASVIALGWHTIKKATYGYSAGIAVYILFLAWVYPSISTNPAVTRLLSSLPPALLKLAGISSNFSTYTGYLSSEFYSVIDIWIIMWFVTMEAMVLVGTPRQNHSLQWWLSSPISRSTWILGQFLALVLGLAFLTGVTMASEILGAWWFNGGHLYWPGMIWLNVVALLIGLLITGYSMAFLAWVPKVTWPLTITLIFYAMNVIGSMAPHLSVLSNLSLFGVYQPSLIAAGAVPTLATILAFIFGAAILAWLASVVFSRQDLAL</sequence>
<accession>A0A2T2X767</accession>
<reference evidence="2 3" key="1">
    <citation type="journal article" date="2014" name="BMC Genomics">
        <title>Comparison of environmental and isolate Sulfobacillus genomes reveals diverse carbon, sulfur, nitrogen, and hydrogen metabolisms.</title>
        <authorList>
            <person name="Justice N.B."/>
            <person name="Norman A."/>
            <person name="Brown C.T."/>
            <person name="Singh A."/>
            <person name="Thomas B.C."/>
            <person name="Banfield J.F."/>
        </authorList>
    </citation>
    <scope>NUCLEOTIDE SEQUENCE [LARGE SCALE GENOMIC DNA]</scope>
    <source>
        <strain evidence="2">AMDSBA4</strain>
    </source>
</reference>
<feature type="transmembrane region" description="Helical" evidence="1">
    <location>
        <begin position="160"/>
        <end position="184"/>
    </location>
</feature>
<feature type="transmembrane region" description="Helical" evidence="1">
    <location>
        <begin position="76"/>
        <end position="97"/>
    </location>
</feature>
<dbReference type="Proteomes" id="UP000242972">
    <property type="component" value="Unassembled WGS sequence"/>
</dbReference>
<dbReference type="AlphaFoldDB" id="A0A2T2X767"/>
<keyword evidence="1" id="KW-0812">Transmembrane</keyword>
<dbReference type="EMBL" id="PXYW01000081">
    <property type="protein sequence ID" value="PSR30296.1"/>
    <property type="molecule type" value="Genomic_DNA"/>
</dbReference>
<name>A0A2T2X767_9FIRM</name>
<evidence type="ECO:0000313" key="2">
    <source>
        <dbReference type="EMBL" id="PSR30296.1"/>
    </source>
</evidence>
<evidence type="ECO:0000256" key="1">
    <source>
        <dbReference type="SAM" id="Phobius"/>
    </source>
</evidence>
<comment type="caution">
    <text evidence="2">The sequence shown here is derived from an EMBL/GenBank/DDBJ whole genome shotgun (WGS) entry which is preliminary data.</text>
</comment>
<keyword evidence="1" id="KW-0472">Membrane</keyword>
<feature type="transmembrane region" description="Helical" evidence="1">
    <location>
        <begin position="191"/>
        <end position="211"/>
    </location>
</feature>
<organism evidence="2 3">
    <name type="scientific">Sulfobacillus benefaciens</name>
    <dbReference type="NCBI Taxonomy" id="453960"/>
    <lineage>
        <taxon>Bacteria</taxon>
        <taxon>Bacillati</taxon>
        <taxon>Bacillota</taxon>
        <taxon>Clostridia</taxon>
        <taxon>Eubacteriales</taxon>
        <taxon>Clostridiales Family XVII. Incertae Sedis</taxon>
        <taxon>Sulfobacillus</taxon>
    </lineage>
</organism>
<proteinExistence type="predicted"/>
<gene>
    <name evidence="2" type="ORF">C7B46_18045</name>
</gene>
<keyword evidence="1" id="KW-1133">Transmembrane helix</keyword>
<feature type="transmembrane region" description="Helical" evidence="1">
    <location>
        <begin position="118"/>
        <end position="140"/>
    </location>
</feature>
<feature type="transmembrane region" description="Helical" evidence="1">
    <location>
        <begin position="20"/>
        <end position="38"/>
    </location>
</feature>
<feature type="transmembrane region" description="Helical" evidence="1">
    <location>
        <begin position="231"/>
        <end position="256"/>
    </location>
</feature>